<evidence type="ECO:0000313" key="2">
    <source>
        <dbReference type="EMBL" id="KDN40419.1"/>
    </source>
</evidence>
<feature type="compositionally biased region" description="Polar residues" evidence="1">
    <location>
        <begin position="869"/>
        <end position="879"/>
    </location>
</feature>
<feature type="compositionally biased region" description="Basic and acidic residues" evidence="1">
    <location>
        <begin position="545"/>
        <end position="558"/>
    </location>
</feature>
<feature type="compositionally biased region" description="Acidic residues" evidence="1">
    <location>
        <begin position="662"/>
        <end position="671"/>
    </location>
</feature>
<feature type="compositionally biased region" description="Low complexity" evidence="1">
    <location>
        <begin position="954"/>
        <end position="963"/>
    </location>
</feature>
<protein>
    <submittedName>
        <fullName evidence="2">Uncharacterized protein</fullName>
    </submittedName>
</protein>
<dbReference type="Proteomes" id="UP000027361">
    <property type="component" value="Unassembled WGS sequence"/>
</dbReference>
<feature type="compositionally biased region" description="Polar residues" evidence="1">
    <location>
        <begin position="835"/>
        <end position="844"/>
    </location>
</feature>
<dbReference type="HOGENOM" id="CLU_257249_0_0_1"/>
<gene>
    <name evidence="2" type="ORF">K437DRAFT_275711</name>
</gene>
<proteinExistence type="predicted"/>
<dbReference type="STRING" id="1037660.A0A066VNT5"/>
<feature type="compositionally biased region" description="Polar residues" evidence="1">
    <location>
        <begin position="589"/>
        <end position="610"/>
    </location>
</feature>
<dbReference type="OrthoDB" id="5382203at2759"/>
<feature type="compositionally biased region" description="Low complexity" evidence="1">
    <location>
        <begin position="419"/>
        <end position="431"/>
    </location>
</feature>
<accession>A0A066VNT5</accession>
<feature type="region of interest" description="Disordered" evidence="1">
    <location>
        <begin position="291"/>
        <end position="314"/>
    </location>
</feature>
<feature type="compositionally biased region" description="Low complexity" evidence="1">
    <location>
        <begin position="1031"/>
        <end position="1040"/>
    </location>
</feature>
<comment type="caution">
    <text evidence="2">The sequence shown here is derived from an EMBL/GenBank/DDBJ whole genome shotgun (WGS) entry which is preliminary data.</text>
</comment>
<organism evidence="2 3">
    <name type="scientific">Tilletiaria anomala (strain ATCC 24038 / CBS 436.72 / UBC 951)</name>
    <dbReference type="NCBI Taxonomy" id="1037660"/>
    <lineage>
        <taxon>Eukaryota</taxon>
        <taxon>Fungi</taxon>
        <taxon>Dikarya</taxon>
        <taxon>Basidiomycota</taxon>
        <taxon>Ustilaginomycotina</taxon>
        <taxon>Exobasidiomycetes</taxon>
        <taxon>Georgefischeriales</taxon>
        <taxon>Tilletiariaceae</taxon>
        <taxon>Tilletiaria</taxon>
    </lineage>
</organism>
<feature type="region of interest" description="Disordered" evidence="1">
    <location>
        <begin position="928"/>
        <end position="1043"/>
    </location>
</feature>
<evidence type="ECO:0000313" key="3">
    <source>
        <dbReference type="Proteomes" id="UP000027361"/>
    </source>
</evidence>
<dbReference type="InParanoid" id="A0A066VNT5"/>
<feature type="region of interest" description="Disordered" evidence="1">
    <location>
        <begin position="1331"/>
        <end position="1357"/>
    </location>
</feature>
<reference evidence="2 3" key="1">
    <citation type="submission" date="2014-05" db="EMBL/GenBank/DDBJ databases">
        <title>Draft genome sequence of a rare smut relative, Tilletiaria anomala UBC 951.</title>
        <authorList>
            <consortium name="DOE Joint Genome Institute"/>
            <person name="Toome M."/>
            <person name="Kuo A."/>
            <person name="Henrissat B."/>
            <person name="Lipzen A."/>
            <person name="Tritt A."/>
            <person name="Yoshinaga Y."/>
            <person name="Zane M."/>
            <person name="Barry K."/>
            <person name="Grigoriev I.V."/>
            <person name="Spatafora J.W."/>
            <person name="Aimea M.C."/>
        </authorList>
    </citation>
    <scope>NUCLEOTIDE SEQUENCE [LARGE SCALE GENOMIC DNA]</scope>
    <source>
        <strain evidence="2 3">UBC 951</strain>
    </source>
</reference>
<feature type="compositionally biased region" description="Polar residues" evidence="1">
    <location>
        <begin position="737"/>
        <end position="751"/>
    </location>
</feature>
<feature type="region of interest" description="Disordered" evidence="1">
    <location>
        <begin position="419"/>
        <end position="495"/>
    </location>
</feature>
<name>A0A066VNT5_TILAU</name>
<feature type="compositionally biased region" description="Polar residues" evidence="1">
    <location>
        <begin position="980"/>
        <end position="1014"/>
    </location>
</feature>
<feature type="compositionally biased region" description="Polar residues" evidence="1">
    <location>
        <begin position="1335"/>
        <end position="1344"/>
    </location>
</feature>
<keyword evidence="3" id="KW-1185">Reference proteome</keyword>
<feature type="region of interest" description="Disordered" evidence="1">
    <location>
        <begin position="684"/>
        <end position="911"/>
    </location>
</feature>
<feature type="compositionally biased region" description="Polar residues" evidence="1">
    <location>
        <begin position="929"/>
        <end position="949"/>
    </location>
</feature>
<sequence length="1357" mass="142291">MVSSQPGSRGSIVTIGDGGSAGGYTSAAPTTPTLATGAPLLHVSTMLINDYPCYISARSANSIISESRPTRIQADSLILLNKLLDELLLLVLLSARSLATDRIKTEGMLRVMNNSLLAKDAVLEAELELRNYTEGKRAEGGRVPLGLMATSRWDGTAHFPVQSAYNALRTRCQIYSTLGDREDSNAVSDQHIMSADGKPVATITPGVAIYVTTLLEFVGERILQDVSRVVERDNSDVASPRDLYAAITEDEMLSQVFKSMEVRHDFLRSLSVAARSNSHLARNSVVSGGFGSGSGASAGRRGGDSHDGGGGDDDAILAAAAAAANADAWRAAKPWQVPSSETDYEQAAGVSRFSRRMSKQELSISTAIANGGGHLDGASAGPFVASVMGQYNAASSVSDKDGPKSTTFSSWYAHSSTGSMSTSMSSLPSGPSFGGDTTLQHQQSGGGGAIARCGLPQQQEDATRKGNKKGISGNGFLNGARRRGSFKKDGGGTPDAAAVRQAFLEKDARHSMPDVAVGNDPEDDFEALMMSGQTMKVSLTPNRLRTIEVEPKDAEAKKNARRRPGLTPTSPLDAPPSSAAFGRKAPSALDTNAAHSASSITEQPRSSTPSGRPVRGPIAPPSSYRAMSPLPSAPFRSGTPDLSGARRSLSIASPVREPDDERTYEDEEEGEAAGVAAMVNANLVHPDPSIGSSSPASSRRRLEARSSEQVGVANRDFVDLLNRGPDLPPLGRRESRASQQTLDAASKARSSVSDRMRNIFGGRKNVRDSIGSLSSTSKPPMAESPSFGASSTTTMSSDSHRTSWNTSLDDLHAPTRRIGAQFTTASGSLGRKVAQSPQTSSTRVPVTAFRPPSSSSLHSHSSSADYTAGSHSSHQVLNKQPQHQQPSLPPTPSTSGLPPLPEKDVRASAGACSDAAITTASAALASQSEVSAPSAQDTTPPSTFDSLSTREAVRSSSPAPRRSMTPTDPTSRVVPWGYNNRRSSLGLQMQSQMRGGSWRDSQGQQTTQRESLTQAIAPATHASKEEYVAPSRRSQQSSRSGVDVLSLGEPAAINPSVQTKDAGTGVFTPTLATASATWAMAPGFSNTPASPKADELQSHASSDVRRNLLELEVRMRACESADACRALLRQTIQAAEERSADQADDQTKIEGQAAEGRKFVNPPAEETVENGDEAKAPAGTPALTLTLQGPSEITGKPLTTLVMADAYDPRSDSKHSGENHANVASWLLDEGAHIEDVPRSNGNSIANGDKDAPQSKSVGTCLASLSAGLTDAGHVAPESSHAGYATAEEGSSAAHNVSRLAVVSAGHHSDKLQQPPILLSVPFGCISPHAEDEQGLSSASSTANWMCRDAQEDVDDA</sequence>
<dbReference type="EMBL" id="JMSN01000091">
    <property type="protein sequence ID" value="KDN40419.1"/>
    <property type="molecule type" value="Genomic_DNA"/>
</dbReference>
<feature type="compositionally biased region" description="Polar residues" evidence="1">
    <location>
        <begin position="787"/>
        <end position="808"/>
    </location>
</feature>
<feature type="compositionally biased region" description="Low complexity" evidence="1">
    <location>
        <begin position="853"/>
        <end position="863"/>
    </location>
</feature>
<dbReference type="Gene3D" id="1.10.20.10">
    <property type="entry name" value="Histone, subunit A"/>
    <property type="match status" value="1"/>
</dbReference>
<dbReference type="RefSeq" id="XP_013241376.1">
    <property type="nucleotide sequence ID" value="XM_013385922.1"/>
</dbReference>
<dbReference type="GO" id="GO:0046982">
    <property type="term" value="F:protein heterodimerization activity"/>
    <property type="evidence" value="ECO:0007669"/>
    <property type="project" value="InterPro"/>
</dbReference>
<evidence type="ECO:0000256" key="1">
    <source>
        <dbReference type="SAM" id="MobiDB-lite"/>
    </source>
</evidence>
<dbReference type="GeneID" id="25266653"/>
<feature type="region of interest" description="Disordered" evidence="1">
    <location>
        <begin position="536"/>
        <end position="671"/>
    </location>
</feature>
<dbReference type="InterPro" id="IPR009072">
    <property type="entry name" value="Histone-fold"/>
</dbReference>